<organism evidence="1 2">
    <name type="scientific">Parnassius apollo</name>
    <name type="common">Apollo butterfly</name>
    <name type="synonym">Papilio apollo</name>
    <dbReference type="NCBI Taxonomy" id="110799"/>
    <lineage>
        <taxon>Eukaryota</taxon>
        <taxon>Metazoa</taxon>
        <taxon>Ecdysozoa</taxon>
        <taxon>Arthropoda</taxon>
        <taxon>Hexapoda</taxon>
        <taxon>Insecta</taxon>
        <taxon>Pterygota</taxon>
        <taxon>Neoptera</taxon>
        <taxon>Endopterygota</taxon>
        <taxon>Lepidoptera</taxon>
        <taxon>Glossata</taxon>
        <taxon>Ditrysia</taxon>
        <taxon>Papilionoidea</taxon>
        <taxon>Papilionidae</taxon>
        <taxon>Parnassiinae</taxon>
        <taxon>Parnassini</taxon>
        <taxon>Parnassius</taxon>
        <taxon>Parnassius</taxon>
    </lineage>
</organism>
<sequence>MDGNIKEIKGNFLGVICAMAKDTVFRACARIVCGRYLADYRDDAVTVSRDMITARGQMVTDVGKQIRHS</sequence>
<protein>
    <submittedName>
        <fullName evidence="1">(apollo) hypothetical protein</fullName>
    </submittedName>
</protein>
<evidence type="ECO:0000313" key="2">
    <source>
        <dbReference type="Proteomes" id="UP000691718"/>
    </source>
</evidence>
<accession>A0A8S3XH23</accession>
<gene>
    <name evidence="1" type="ORF">PAPOLLO_LOCUS17307</name>
</gene>
<dbReference type="Proteomes" id="UP000691718">
    <property type="component" value="Unassembled WGS sequence"/>
</dbReference>
<comment type="caution">
    <text evidence="1">The sequence shown here is derived from an EMBL/GenBank/DDBJ whole genome shotgun (WGS) entry which is preliminary data.</text>
</comment>
<evidence type="ECO:0000313" key="1">
    <source>
        <dbReference type="EMBL" id="CAG5020557.1"/>
    </source>
</evidence>
<proteinExistence type="predicted"/>
<reference evidence="1" key="1">
    <citation type="submission" date="2021-04" db="EMBL/GenBank/DDBJ databases">
        <authorList>
            <person name="Tunstrom K."/>
        </authorList>
    </citation>
    <scope>NUCLEOTIDE SEQUENCE</scope>
</reference>
<name>A0A8S3XH23_PARAO</name>
<keyword evidence="2" id="KW-1185">Reference proteome</keyword>
<dbReference type="EMBL" id="CAJQZP010001137">
    <property type="protein sequence ID" value="CAG5020557.1"/>
    <property type="molecule type" value="Genomic_DNA"/>
</dbReference>
<dbReference type="AlphaFoldDB" id="A0A8S3XH23"/>